<dbReference type="Pfam" id="PF04480">
    <property type="entry name" value="DUF559"/>
    <property type="match status" value="1"/>
</dbReference>
<dbReference type="AlphaFoldDB" id="A0A1C5GGZ7"/>
<feature type="domain" description="DUF559" evidence="1">
    <location>
        <begin position="255"/>
        <end position="319"/>
    </location>
</feature>
<evidence type="ECO:0000259" key="1">
    <source>
        <dbReference type="Pfam" id="PF04480"/>
    </source>
</evidence>
<keyword evidence="3" id="KW-1185">Reference proteome</keyword>
<gene>
    <name evidence="2" type="ORF">GA0070610_5196</name>
</gene>
<protein>
    <recommendedName>
        <fullName evidence="1">DUF559 domain-containing protein</fullName>
    </recommendedName>
</protein>
<accession>A0A1C5GGZ7</accession>
<organism evidence="2 3">
    <name type="scientific">Micromonospora echinofusca</name>
    <dbReference type="NCBI Taxonomy" id="47858"/>
    <lineage>
        <taxon>Bacteria</taxon>
        <taxon>Bacillati</taxon>
        <taxon>Actinomycetota</taxon>
        <taxon>Actinomycetes</taxon>
        <taxon>Micromonosporales</taxon>
        <taxon>Micromonosporaceae</taxon>
        <taxon>Micromonospora</taxon>
    </lineage>
</organism>
<evidence type="ECO:0000313" key="2">
    <source>
        <dbReference type="EMBL" id="SCG18842.1"/>
    </source>
</evidence>
<dbReference type="EMBL" id="LT607733">
    <property type="protein sequence ID" value="SCG18842.1"/>
    <property type="molecule type" value="Genomic_DNA"/>
</dbReference>
<name>A0A1C5GGZ7_MICEH</name>
<evidence type="ECO:0000313" key="3">
    <source>
        <dbReference type="Proteomes" id="UP000198251"/>
    </source>
</evidence>
<reference evidence="2 3" key="1">
    <citation type="submission" date="2016-06" db="EMBL/GenBank/DDBJ databases">
        <authorList>
            <person name="Kjaerup R.B."/>
            <person name="Dalgaard T.S."/>
            <person name="Juul-Madsen H.R."/>
        </authorList>
    </citation>
    <scope>NUCLEOTIDE SEQUENCE [LARGE SCALE GENOMIC DNA]</scope>
    <source>
        <strain evidence="2 3">DSM 43913</strain>
    </source>
</reference>
<dbReference type="Proteomes" id="UP000198251">
    <property type="component" value="Chromosome I"/>
</dbReference>
<sequence>MGRVEGVIARFTPSLAALGRAVPGDDADELTWLLFRQDEVISLDQALRHLTHKAIRHRVTSGRWRHVHRAVFVAHSGPIGPAQLRWIAVLAAGPGAMLGGLTAAQAGGLRGFPDLAVHLLLPAGRRRELPQRVVAHRTTHLPERDVLAVGQPRRTMPARSVVDAAQWARTDAEARAIVAAGFQQRIVSEEDLREVLDRMPRLRRRKLILSVATDAGGGAHSLAELDFLTLTRRAGLPEPTRQKMRYDATGRRRYLDAYFEEWKVHVEIDGGQHLDPRAAWADMRRQNDLWAEGDRVLRFPSWALRAHPAEVMAQLRTALRRAGWSG</sequence>
<dbReference type="InterPro" id="IPR007569">
    <property type="entry name" value="DUF559"/>
</dbReference>
<proteinExistence type="predicted"/>